<feature type="compositionally biased region" description="Basic and acidic residues" evidence="1">
    <location>
        <begin position="354"/>
        <end position="363"/>
    </location>
</feature>
<feature type="region of interest" description="Disordered" evidence="1">
    <location>
        <begin position="465"/>
        <end position="508"/>
    </location>
</feature>
<name>A0AAD3CTF3_9STRA</name>
<evidence type="ECO:0000256" key="1">
    <source>
        <dbReference type="SAM" id="MobiDB-lite"/>
    </source>
</evidence>
<feature type="compositionally biased region" description="Basic and acidic residues" evidence="1">
    <location>
        <begin position="536"/>
        <end position="552"/>
    </location>
</feature>
<feature type="region of interest" description="Disordered" evidence="1">
    <location>
        <begin position="536"/>
        <end position="615"/>
    </location>
</feature>
<feature type="compositionally biased region" description="Basic and acidic residues" evidence="1">
    <location>
        <begin position="492"/>
        <end position="502"/>
    </location>
</feature>
<accession>A0AAD3CTF3</accession>
<protein>
    <submittedName>
        <fullName evidence="2">Uncharacterized protein</fullName>
    </submittedName>
</protein>
<gene>
    <name evidence="2" type="ORF">CTEN210_07317</name>
</gene>
<dbReference type="EMBL" id="BLLK01000042">
    <property type="protein sequence ID" value="GFH50841.1"/>
    <property type="molecule type" value="Genomic_DNA"/>
</dbReference>
<evidence type="ECO:0000313" key="3">
    <source>
        <dbReference type="Proteomes" id="UP001054902"/>
    </source>
</evidence>
<evidence type="ECO:0000313" key="2">
    <source>
        <dbReference type="EMBL" id="GFH50841.1"/>
    </source>
</evidence>
<feature type="compositionally biased region" description="Basic residues" evidence="1">
    <location>
        <begin position="553"/>
        <end position="568"/>
    </location>
</feature>
<feature type="compositionally biased region" description="Basic and acidic residues" evidence="1">
    <location>
        <begin position="685"/>
        <end position="695"/>
    </location>
</feature>
<organism evidence="2 3">
    <name type="scientific">Chaetoceros tenuissimus</name>
    <dbReference type="NCBI Taxonomy" id="426638"/>
    <lineage>
        <taxon>Eukaryota</taxon>
        <taxon>Sar</taxon>
        <taxon>Stramenopiles</taxon>
        <taxon>Ochrophyta</taxon>
        <taxon>Bacillariophyta</taxon>
        <taxon>Coscinodiscophyceae</taxon>
        <taxon>Chaetocerotophycidae</taxon>
        <taxon>Chaetocerotales</taxon>
        <taxon>Chaetocerotaceae</taxon>
        <taxon>Chaetoceros</taxon>
    </lineage>
</organism>
<keyword evidence="3" id="KW-1185">Reference proteome</keyword>
<dbReference type="Proteomes" id="UP001054902">
    <property type="component" value="Unassembled WGS sequence"/>
</dbReference>
<feature type="compositionally biased region" description="Basic and acidic residues" evidence="1">
    <location>
        <begin position="627"/>
        <end position="636"/>
    </location>
</feature>
<sequence length="735" mass="83692">MFGTKSKDNMVYQSNRRKKQNSFLPPKEVKFSSVKVRSTKRTENRTPFAGLDNNIFSESQSFENFNVDTEDFDYMTLMHRGRDDGSVFSAVDDNHGFDRYKSIYSPKNSASHRRSNRDADLSNTLVNPLHREPPRFQRMTAKEYMKSVPNRERNMLSMKERLERDILDTIGGMGEDENGNIVYKPRSASLILKSNNFNFGGEVVAPKHKKDKLMSPLRKYKSLADTTSTNSYIASEEMNKLNYLEKKKKKKKSSFDVLMDEEIVEDYDGIQSMRSGLQNAADLDYITSKTWSPKRIIASLSPKRAMNQLRSPRNGKIVQSEDTEEHDEIQTMRSTSYEEGGHKNQKMVKVKVSPTRDRRQKYKVERDTKIKGKPDYIWTFASSDSHSTDGTSTIGSSITGSMRSTDTNFEGCVNGLQRELRDLKILQRTVYDQIDKQCKNVNFPELKCKGVKMGKMKLKAVRCNGTGRAKMDQSRDGPSPATPKSSTAIEDGSMKDIEERKVCSPISPTNYQDISSSLMELAKLKPIYPALAENKKNNEVEEKEEDEKSLVKDKKKKRRVVGMLKKVKAAVNNGVQRKKAKSGEKQMPSKEEEEEVEETVVSKNHGTSESNTYAMKWSRLPGLLSKQKEVQQKEEQEVQESAVLETEEPNGNNFSPMKWPRLPQILSPTQQKVEEQEGDGSFVPDENKQTNHESNESPTKWPRLPTMLSLTSPISHAPTKASKEMPLSPPAMFHE</sequence>
<feature type="region of interest" description="Disordered" evidence="1">
    <location>
        <begin position="317"/>
        <end position="363"/>
    </location>
</feature>
<feature type="compositionally biased region" description="Basic and acidic residues" evidence="1">
    <location>
        <begin position="581"/>
        <end position="590"/>
    </location>
</feature>
<feature type="compositionally biased region" description="Polar residues" evidence="1">
    <location>
        <begin position="602"/>
        <end position="613"/>
    </location>
</feature>
<dbReference type="AlphaFoldDB" id="A0AAD3CTF3"/>
<feature type="region of interest" description="Disordered" evidence="1">
    <location>
        <begin position="627"/>
        <end position="735"/>
    </location>
</feature>
<reference evidence="2 3" key="1">
    <citation type="journal article" date="2021" name="Sci. Rep.">
        <title>The genome of the diatom Chaetoceros tenuissimus carries an ancient integrated fragment of an extant virus.</title>
        <authorList>
            <person name="Hongo Y."/>
            <person name="Kimura K."/>
            <person name="Takaki Y."/>
            <person name="Yoshida Y."/>
            <person name="Baba S."/>
            <person name="Kobayashi G."/>
            <person name="Nagasaki K."/>
            <person name="Hano T."/>
            <person name="Tomaru Y."/>
        </authorList>
    </citation>
    <scope>NUCLEOTIDE SEQUENCE [LARGE SCALE GENOMIC DNA]</scope>
    <source>
        <strain evidence="2 3">NIES-3715</strain>
    </source>
</reference>
<proteinExistence type="predicted"/>
<comment type="caution">
    <text evidence="2">The sequence shown here is derived from an EMBL/GenBank/DDBJ whole genome shotgun (WGS) entry which is preliminary data.</text>
</comment>
<feature type="region of interest" description="Disordered" evidence="1">
    <location>
        <begin position="1"/>
        <end position="26"/>
    </location>
</feature>